<dbReference type="RefSeq" id="WP_168084883.1">
    <property type="nucleotide sequence ID" value="NZ_JAAVJI010000009.1"/>
</dbReference>
<evidence type="ECO:0000259" key="2">
    <source>
        <dbReference type="Pfam" id="PF21934"/>
    </source>
</evidence>
<evidence type="ECO:0000313" key="4">
    <source>
        <dbReference type="Proteomes" id="UP000746535"/>
    </source>
</evidence>
<dbReference type="SUPFAM" id="SSF49879">
    <property type="entry name" value="SMAD/FHA domain"/>
    <property type="match status" value="1"/>
</dbReference>
<name>A0ABX0YG02_9PSED</name>
<proteinExistence type="predicted"/>
<evidence type="ECO:0008006" key="5">
    <source>
        <dbReference type="Google" id="ProtNLM"/>
    </source>
</evidence>
<sequence length="312" mass="33277">MFELRVLTGLHQGAALPLIGDQWLIGSDAALDLALHDPGVAQRHCRLERSGEHWSLNAEDGAVMDEEGHAHPVTALAPGSPFVLGSVWLAVTPAEAAWPNVPVPVAQNTGETEPVAPTPVPKARRSVFNRATLLITGVLIGVVGSAWSLSRSAAPLEPSMAGAHPVSHATANTSAPAVATSSRTRLSAEQARLKLKTMLSDRLLNDINVEATPKGLILTGSLQEDTRAVYQRMLQRFEGSFESAVPLIDEVGAAGSALPFVIVQILSGPQAHLVTADGKRLYIGDALEGLRLTRIDDGKVEFEGDRHYEVRW</sequence>
<dbReference type="Pfam" id="PF16697">
    <property type="entry name" value="Yop-YscD_cpl"/>
    <property type="match status" value="1"/>
</dbReference>
<evidence type="ECO:0000259" key="1">
    <source>
        <dbReference type="Pfam" id="PF16697"/>
    </source>
</evidence>
<dbReference type="Proteomes" id="UP000746535">
    <property type="component" value="Unassembled WGS sequence"/>
</dbReference>
<feature type="domain" description="YscD-like Bon-like" evidence="2">
    <location>
        <begin position="192"/>
        <end position="251"/>
    </location>
</feature>
<dbReference type="EMBL" id="JAAVJI010000009">
    <property type="protein sequence ID" value="NJP02300.1"/>
    <property type="molecule type" value="Genomic_DNA"/>
</dbReference>
<dbReference type="InterPro" id="IPR008984">
    <property type="entry name" value="SMAD_FHA_dom_sf"/>
</dbReference>
<dbReference type="InterPro" id="IPR053946">
    <property type="entry name" value="YscD_ppl_3rd"/>
</dbReference>
<keyword evidence="4" id="KW-1185">Reference proteome</keyword>
<feature type="domain" description="YscD cytoplasmic" evidence="1">
    <location>
        <begin position="5"/>
        <end position="94"/>
    </location>
</feature>
<evidence type="ECO:0000313" key="3">
    <source>
        <dbReference type="EMBL" id="NJP02300.1"/>
    </source>
</evidence>
<reference evidence="3 4" key="1">
    <citation type="submission" date="2020-03" db="EMBL/GenBank/DDBJ databases">
        <authorList>
            <person name="Wang L."/>
            <person name="He N."/>
            <person name="Li Y."/>
            <person name="Fang Y."/>
            <person name="Zhang F."/>
        </authorList>
    </citation>
    <scope>NUCLEOTIDE SEQUENCE [LARGE SCALE GENOMIC DNA]</scope>
    <source>
        <strain evidence="4">hsmgli-8</strain>
    </source>
</reference>
<protein>
    <recommendedName>
        <fullName evidence="5">Type III secretion protein D</fullName>
    </recommendedName>
</protein>
<organism evidence="3 4">
    <name type="scientific">Pseudomonas quercus</name>
    <dbReference type="NCBI Taxonomy" id="2722792"/>
    <lineage>
        <taxon>Bacteria</taxon>
        <taxon>Pseudomonadati</taxon>
        <taxon>Pseudomonadota</taxon>
        <taxon>Gammaproteobacteria</taxon>
        <taxon>Pseudomonadales</taxon>
        <taxon>Pseudomonadaceae</taxon>
        <taxon>Pseudomonas</taxon>
    </lineage>
</organism>
<gene>
    <name evidence="3" type="ORF">HBH25_15735</name>
</gene>
<comment type="caution">
    <text evidence="3">The sequence shown here is derived from an EMBL/GenBank/DDBJ whole genome shotgun (WGS) entry which is preliminary data.</text>
</comment>
<dbReference type="Pfam" id="PF21934">
    <property type="entry name" value="Yop-YscD_ppl_3rd"/>
    <property type="match status" value="1"/>
</dbReference>
<dbReference type="CDD" id="cd00060">
    <property type="entry name" value="FHA"/>
    <property type="match status" value="1"/>
</dbReference>
<accession>A0ABX0YG02</accession>
<dbReference type="InterPro" id="IPR032030">
    <property type="entry name" value="YscD_cytoplasmic_dom"/>
</dbReference>
<dbReference type="Gene3D" id="2.60.200.20">
    <property type="match status" value="1"/>
</dbReference>